<organism evidence="2 3">
    <name type="scientific">Phialocephala subalpina</name>
    <dbReference type="NCBI Taxonomy" id="576137"/>
    <lineage>
        <taxon>Eukaryota</taxon>
        <taxon>Fungi</taxon>
        <taxon>Dikarya</taxon>
        <taxon>Ascomycota</taxon>
        <taxon>Pezizomycotina</taxon>
        <taxon>Leotiomycetes</taxon>
        <taxon>Helotiales</taxon>
        <taxon>Mollisiaceae</taxon>
        <taxon>Phialocephala</taxon>
        <taxon>Phialocephala fortinii species complex</taxon>
    </lineage>
</organism>
<feature type="compositionally biased region" description="Polar residues" evidence="1">
    <location>
        <begin position="15"/>
        <end position="38"/>
    </location>
</feature>
<protein>
    <submittedName>
        <fullName evidence="2">Uncharacterized protein</fullName>
    </submittedName>
</protein>
<evidence type="ECO:0000256" key="1">
    <source>
        <dbReference type="SAM" id="MobiDB-lite"/>
    </source>
</evidence>
<dbReference type="OrthoDB" id="3535535at2759"/>
<accession>A0A1L7WCH5</accession>
<name>A0A1L7WCH5_9HELO</name>
<evidence type="ECO:0000313" key="2">
    <source>
        <dbReference type="EMBL" id="CZR50487.1"/>
    </source>
</evidence>
<dbReference type="Proteomes" id="UP000184330">
    <property type="component" value="Unassembled WGS sequence"/>
</dbReference>
<proteinExistence type="predicted"/>
<dbReference type="EMBL" id="FJOG01000001">
    <property type="protein sequence ID" value="CZR50487.1"/>
    <property type="molecule type" value="Genomic_DNA"/>
</dbReference>
<feature type="region of interest" description="Disordered" evidence="1">
    <location>
        <begin position="1"/>
        <end position="53"/>
    </location>
</feature>
<reference evidence="2 3" key="1">
    <citation type="submission" date="2016-03" db="EMBL/GenBank/DDBJ databases">
        <authorList>
            <person name="Ploux O."/>
        </authorList>
    </citation>
    <scope>NUCLEOTIDE SEQUENCE [LARGE SCALE GENOMIC DNA]</scope>
    <source>
        <strain evidence="2 3">UAMH 11012</strain>
    </source>
</reference>
<dbReference type="AlphaFoldDB" id="A0A1L7WCH5"/>
<feature type="compositionally biased region" description="Basic and acidic residues" evidence="1">
    <location>
        <begin position="42"/>
        <end position="53"/>
    </location>
</feature>
<sequence length="78" mass="8360">MSPTTQNIAAPPQAHLQTTQPSAPQSMTLNPSQSTTPAQAKESQDQEMRLRGGDRGGMCPGRFCFIIPCPLPCDCCII</sequence>
<keyword evidence="3" id="KW-1185">Reference proteome</keyword>
<evidence type="ECO:0000313" key="3">
    <source>
        <dbReference type="Proteomes" id="UP000184330"/>
    </source>
</evidence>
<gene>
    <name evidence="2" type="ORF">PAC_00360</name>
</gene>